<feature type="signal peptide" evidence="1">
    <location>
        <begin position="1"/>
        <end position="21"/>
    </location>
</feature>
<feature type="chain" id="PRO_5010305769" description="Mammalian cell entry protein" evidence="1">
    <location>
        <begin position="22"/>
        <end position="371"/>
    </location>
</feature>
<gene>
    <name evidence="4" type="ORF">BKG82_12095</name>
</gene>
<dbReference type="AlphaFoldDB" id="A0A1S1LT03"/>
<dbReference type="Proteomes" id="UP000180043">
    <property type="component" value="Unassembled WGS sequence"/>
</dbReference>
<keyword evidence="1" id="KW-0732">Signal</keyword>
<name>A0A1S1LT03_MYCCH</name>
<dbReference type="PANTHER" id="PTHR33371">
    <property type="entry name" value="INTERMEMBRANE PHOSPHOLIPID TRANSPORT SYSTEM BINDING PROTEIN MLAD-RELATED"/>
    <property type="match status" value="1"/>
</dbReference>
<sequence>MRLTSALTTLTTLLVTSVSTACSSGLQDLPLPTPHLSTETYTLHAEFANALNLPTKARVKLAGADIGELESMTARNYIAHITFQIRSDIRLTVGTTAELRSATPLGDVFIALSSPPENLTSSDRWLHDGDTISLESTKSAATVEAVLSSAAVLVNGGAIRSMTKLANGLGDATGNRGESLQRVIGKSNQLLAKMNSRAQQFQESLAETNTLAASLAANRDQISDILQAAAPGTEALASDANNISDLVAQLSGITRQAARFPSVQGTDSRSIVTDLNTTAKAFNGLATHPDPLLWSLNRLLPLVIKAASGTAVGGHLEIPKIALGAIPDIGYAGDPGFHGPKRADWDYLVGSLRYQLFRLQERVVGQGPDHP</sequence>
<feature type="domain" description="Mammalian cell entry C-terminal" evidence="3">
    <location>
        <begin position="124"/>
        <end position="312"/>
    </location>
</feature>
<dbReference type="Pfam" id="PF02470">
    <property type="entry name" value="MlaD"/>
    <property type="match status" value="1"/>
</dbReference>
<dbReference type="GO" id="GO:0005576">
    <property type="term" value="C:extracellular region"/>
    <property type="evidence" value="ECO:0007669"/>
    <property type="project" value="TreeGrafter"/>
</dbReference>
<dbReference type="PANTHER" id="PTHR33371:SF15">
    <property type="entry name" value="LIPOPROTEIN LPRN"/>
    <property type="match status" value="1"/>
</dbReference>
<dbReference type="Pfam" id="PF11887">
    <property type="entry name" value="Mce4_CUP1"/>
    <property type="match status" value="1"/>
</dbReference>
<dbReference type="RefSeq" id="WP_057969571.1">
    <property type="nucleotide sequence ID" value="NZ_MLII01000030.1"/>
</dbReference>
<organism evidence="4 5">
    <name type="scientific">Mycobacteroides chelonae</name>
    <name type="common">Mycobacterium chelonae</name>
    <dbReference type="NCBI Taxonomy" id="1774"/>
    <lineage>
        <taxon>Bacteria</taxon>
        <taxon>Bacillati</taxon>
        <taxon>Actinomycetota</taxon>
        <taxon>Actinomycetes</taxon>
        <taxon>Mycobacteriales</taxon>
        <taxon>Mycobacteriaceae</taxon>
        <taxon>Mycobacteroides</taxon>
    </lineage>
</organism>
<dbReference type="EMBL" id="MLIQ01000013">
    <property type="protein sequence ID" value="OHU58316.1"/>
    <property type="molecule type" value="Genomic_DNA"/>
</dbReference>
<accession>A0A1S1LT03</accession>
<dbReference type="InterPro" id="IPR052336">
    <property type="entry name" value="MlaD_Phospholipid_Transporter"/>
</dbReference>
<evidence type="ECO:0000259" key="3">
    <source>
        <dbReference type="Pfam" id="PF11887"/>
    </source>
</evidence>
<dbReference type="InterPro" id="IPR003399">
    <property type="entry name" value="Mce/MlaD"/>
</dbReference>
<comment type="caution">
    <text evidence="4">The sequence shown here is derived from an EMBL/GenBank/DDBJ whole genome shotgun (WGS) entry which is preliminary data.</text>
</comment>
<evidence type="ECO:0000313" key="4">
    <source>
        <dbReference type="EMBL" id="OHU58316.1"/>
    </source>
</evidence>
<evidence type="ECO:0000256" key="1">
    <source>
        <dbReference type="SAM" id="SignalP"/>
    </source>
</evidence>
<evidence type="ECO:0008006" key="6">
    <source>
        <dbReference type="Google" id="ProtNLM"/>
    </source>
</evidence>
<proteinExistence type="predicted"/>
<evidence type="ECO:0000259" key="2">
    <source>
        <dbReference type="Pfam" id="PF02470"/>
    </source>
</evidence>
<dbReference type="InterPro" id="IPR024516">
    <property type="entry name" value="Mce_C"/>
</dbReference>
<evidence type="ECO:0000313" key="5">
    <source>
        <dbReference type="Proteomes" id="UP000180043"/>
    </source>
</evidence>
<reference evidence="4 5" key="1">
    <citation type="submission" date="2016-10" db="EMBL/GenBank/DDBJ databases">
        <title>Evaluation of Human, Veterinary and Environmental Mycobacterium chelonae Isolates by Core Genome Phylogenomic Analysis, Targeted Gene Comparison, and Anti-microbial Susceptibility Patterns: A Tale of Mistaken Identities.</title>
        <authorList>
            <person name="Fogelson S.B."/>
            <person name="Camus A.C."/>
            <person name="Lorenz W."/>
            <person name="Vasireddy R."/>
            <person name="Vasireddy S."/>
            <person name="Smith T."/>
            <person name="Brown-Elliott B.A."/>
            <person name="Wallace R.J.Jr."/>
            <person name="Hasan N.A."/>
            <person name="Reischl U."/>
            <person name="Sanchez S."/>
        </authorList>
    </citation>
    <scope>NUCLEOTIDE SEQUENCE [LARGE SCALE GENOMIC DNA]</scope>
    <source>
        <strain evidence="4 5">15515</strain>
    </source>
</reference>
<protein>
    <recommendedName>
        <fullName evidence="6">Mammalian cell entry protein</fullName>
    </recommendedName>
</protein>
<feature type="domain" description="Mce/MlaD" evidence="2">
    <location>
        <begin position="40"/>
        <end position="114"/>
    </location>
</feature>
<dbReference type="PROSITE" id="PS51257">
    <property type="entry name" value="PROKAR_LIPOPROTEIN"/>
    <property type="match status" value="1"/>
</dbReference>